<evidence type="ECO:0000313" key="2">
    <source>
        <dbReference type="Proteomes" id="UP000184287"/>
    </source>
</evidence>
<evidence type="ECO:0000313" key="1">
    <source>
        <dbReference type="EMBL" id="SHG77903.1"/>
    </source>
</evidence>
<proteinExistence type="predicted"/>
<dbReference type="OrthoDB" id="768241at2"/>
<dbReference type="RefSeq" id="WP_073237344.1">
    <property type="nucleotide sequence ID" value="NZ_FQUQ01000007.1"/>
</dbReference>
<reference evidence="2" key="1">
    <citation type="submission" date="2016-11" db="EMBL/GenBank/DDBJ databases">
        <authorList>
            <person name="Varghese N."/>
            <person name="Submissions S."/>
        </authorList>
    </citation>
    <scope>NUCLEOTIDE SEQUENCE [LARGE SCALE GENOMIC DNA]</scope>
    <source>
        <strain evidence="2">DSM 16990</strain>
    </source>
</reference>
<keyword evidence="2" id="KW-1185">Reference proteome</keyword>
<dbReference type="EMBL" id="FQUQ01000007">
    <property type="protein sequence ID" value="SHG77903.1"/>
    <property type="molecule type" value="Genomic_DNA"/>
</dbReference>
<dbReference type="STRING" id="288992.SAMN04488522_107226"/>
<gene>
    <name evidence="1" type="ORF">SAMN04488522_107226</name>
</gene>
<name>A0A1M5MMA2_9SPHI</name>
<protein>
    <submittedName>
        <fullName evidence="1">Uncharacterized protein</fullName>
    </submittedName>
</protein>
<dbReference type="AlphaFoldDB" id="A0A1M5MMA2"/>
<accession>A0A1M5MMA2</accession>
<organism evidence="1 2">
    <name type="scientific">Pedobacter caeni</name>
    <dbReference type="NCBI Taxonomy" id="288992"/>
    <lineage>
        <taxon>Bacteria</taxon>
        <taxon>Pseudomonadati</taxon>
        <taxon>Bacteroidota</taxon>
        <taxon>Sphingobacteriia</taxon>
        <taxon>Sphingobacteriales</taxon>
        <taxon>Sphingobacteriaceae</taxon>
        <taxon>Pedobacter</taxon>
    </lineage>
</organism>
<sequence length="101" mass="12080">MTESSKKYKINDYLNRLNIKEYRLAVQIIPKILGVSLNTFHNYRNILWNSTQDIPYEKVVMFEQLFDMRPGELFNQTISVKRLRDLFESEVSSKTEQMEGR</sequence>
<dbReference type="Proteomes" id="UP000184287">
    <property type="component" value="Unassembled WGS sequence"/>
</dbReference>